<feature type="region of interest" description="Disordered" evidence="1">
    <location>
        <begin position="195"/>
        <end position="217"/>
    </location>
</feature>
<organism evidence="3 4">
    <name type="scientific">Trichuris muris</name>
    <name type="common">Mouse whipworm</name>
    <dbReference type="NCBI Taxonomy" id="70415"/>
    <lineage>
        <taxon>Eukaryota</taxon>
        <taxon>Metazoa</taxon>
        <taxon>Ecdysozoa</taxon>
        <taxon>Nematoda</taxon>
        <taxon>Enoplea</taxon>
        <taxon>Dorylaimia</taxon>
        <taxon>Trichinellida</taxon>
        <taxon>Trichuridae</taxon>
        <taxon>Trichuris</taxon>
    </lineage>
</organism>
<dbReference type="GO" id="GO:0003676">
    <property type="term" value="F:nucleic acid binding"/>
    <property type="evidence" value="ECO:0007669"/>
    <property type="project" value="InterPro"/>
</dbReference>
<keyword evidence="3" id="KW-1185">Reference proteome</keyword>
<dbReference type="InterPro" id="IPR012337">
    <property type="entry name" value="RNaseH-like_sf"/>
</dbReference>
<dbReference type="WBParaSite" id="TMUE_1000005900.1">
    <property type="protein sequence ID" value="TMUE_1000005900.1"/>
    <property type="gene ID" value="WBGene00299379"/>
</dbReference>
<protein>
    <submittedName>
        <fullName evidence="4">Integrase catalytic domain-containing protein</fullName>
    </submittedName>
</protein>
<accession>A0A5S6QFK2</accession>
<dbReference type="STRING" id="70415.A0A5S6QFK2"/>
<reference evidence="4" key="1">
    <citation type="submission" date="2019-12" db="UniProtKB">
        <authorList>
            <consortium name="WormBaseParasite"/>
        </authorList>
    </citation>
    <scope>IDENTIFICATION</scope>
</reference>
<dbReference type="InterPro" id="IPR036397">
    <property type="entry name" value="RNaseH_sf"/>
</dbReference>
<feature type="domain" description="Integrase catalytic" evidence="2">
    <location>
        <begin position="30"/>
        <end position="158"/>
    </location>
</feature>
<sequence length="283" mass="31912">MWLLLSRTLERINSFSPSWTATPGTPEPIPFEDATPTECARALLSWISRFGICLRLTSDRGRQFISDIWREFCQLLGIQSRTTLAYEPHQNGLVERMHRDMKASLMATLQGDPNWVDMLPVILMDIRAAFKLDIGTLAAELILGETLRLPGQYFDMCPMNPTARSQRVCAMLSPGYAQQRQHGTSQSRVVPCSSHRRCHQPPMSSSESTPTEPRSKHLTKVVTVLSRDPKSYLLELEAGIDSMSIDRLKPAFLIPCLLLTLSSLRYNKDFSPARIRHSIATTP</sequence>
<name>A0A5S6QFK2_TRIMR</name>
<dbReference type="AlphaFoldDB" id="A0A5S6QFK2"/>
<dbReference type="InterPro" id="IPR001584">
    <property type="entry name" value="Integrase_cat-core"/>
</dbReference>
<evidence type="ECO:0000313" key="3">
    <source>
        <dbReference type="Proteomes" id="UP000046395"/>
    </source>
</evidence>
<dbReference type="Proteomes" id="UP000046395">
    <property type="component" value="Unassembled WGS sequence"/>
</dbReference>
<dbReference type="PANTHER" id="PTHR38681">
    <property type="entry name" value="RETROVIRUS-RELATED POL POLYPROTEIN FROM TRANSPOSON 412-LIKE PROTEIN-RELATED"/>
    <property type="match status" value="1"/>
</dbReference>
<dbReference type="PROSITE" id="PS50994">
    <property type="entry name" value="INTEGRASE"/>
    <property type="match status" value="1"/>
</dbReference>
<dbReference type="PANTHER" id="PTHR38681:SF1">
    <property type="entry name" value="RETROVIRUS-RELATED POL POLYPROTEIN FROM TRANSPOSON 412-LIKE PROTEIN"/>
    <property type="match status" value="1"/>
</dbReference>
<dbReference type="GO" id="GO:0015074">
    <property type="term" value="P:DNA integration"/>
    <property type="evidence" value="ECO:0007669"/>
    <property type="project" value="InterPro"/>
</dbReference>
<feature type="compositionally biased region" description="Low complexity" evidence="1">
    <location>
        <begin position="201"/>
        <end position="212"/>
    </location>
</feature>
<proteinExistence type="predicted"/>
<evidence type="ECO:0000256" key="1">
    <source>
        <dbReference type="SAM" id="MobiDB-lite"/>
    </source>
</evidence>
<evidence type="ECO:0000313" key="4">
    <source>
        <dbReference type="WBParaSite" id="TMUE_1000005900.1"/>
    </source>
</evidence>
<dbReference type="SUPFAM" id="SSF53098">
    <property type="entry name" value="Ribonuclease H-like"/>
    <property type="match status" value="1"/>
</dbReference>
<evidence type="ECO:0000259" key="2">
    <source>
        <dbReference type="PROSITE" id="PS50994"/>
    </source>
</evidence>
<dbReference type="Gene3D" id="3.30.420.10">
    <property type="entry name" value="Ribonuclease H-like superfamily/Ribonuclease H"/>
    <property type="match status" value="1"/>
</dbReference>